<accession>A0A9D1DK18</accession>
<dbReference type="CDD" id="cd03257">
    <property type="entry name" value="ABC_NikE_OppD_transporters"/>
    <property type="match status" value="1"/>
</dbReference>
<dbReference type="GO" id="GO:0016887">
    <property type="term" value="F:ATP hydrolysis activity"/>
    <property type="evidence" value="ECO:0007669"/>
    <property type="project" value="InterPro"/>
</dbReference>
<sequence length="316" mass="34814">MAEVLLETRGLSKFFKTAGGLLHAVEDVDLALGAGRTLGVVGESGCGKSTLGRTVLRLEKPSAGQVLFRGEDISALGRRQLRSARRDMQMVFQDPYSSLDPRMTVFDLVAEPLREICRGLPRAQARERVLDTMELCGLPAEYADSYPHELDGGRRQRVGLARAMVTEPKFVVCDEPVSALDVSIQAQILNLLMDLQEQRGLAYMFITHDLAVVRHISDEIAVMYMGRIVEQAEKAELFSHPLHPYTQALLSAIPTTDLSRRGRPPQLLRGEVSSPVNPPPGCRFAPRCPHATEACRGEVPLRELSPTHRVACRLAG</sequence>
<dbReference type="NCBIfam" id="TIGR01727">
    <property type="entry name" value="oligo_HPY"/>
    <property type="match status" value="1"/>
</dbReference>
<name>A0A9D1DK18_9FIRM</name>
<keyword evidence="4 6" id="KW-0067">ATP-binding</keyword>
<gene>
    <name evidence="6" type="ORF">IAD36_01380</name>
</gene>
<dbReference type="PROSITE" id="PS50893">
    <property type="entry name" value="ABC_TRANSPORTER_2"/>
    <property type="match status" value="1"/>
</dbReference>
<dbReference type="GO" id="GO:0005524">
    <property type="term" value="F:ATP binding"/>
    <property type="evidence" value="ECO:0007669"/>
    <property type="project" value="UniProtKB-KW"/>
</dbReference>
<reference evidence="6" key="2">
    <citation type="journal article" date="2021" name="PeerJ">
        <title>Extensive microbial diversity within the chicken gut microbiome revealed by metagenomics and culture.</title>
        <authorList>
            <person name="Gilroy R."/>
            <person name="Ravi A."/>
            <person name="Getino M."/>
            <person name="Pursley I."/>
            <person name="Horton D.L."/>
            <person name="Alikhan N.F."/>
            <person name="Baker D."/>
            <person name="Gharbi K."/>
            <person name="Hall N."/>
            <person name="Watson M."/>
            <person name="Adriaenssens E.M."/>
            <person name="Foster-Nyarko E."/>
            <person name="Jarju S."/>
            <person name="Secka A."/>
            <person name="Antonio M."/>
            <person name="Oren A."/>
            <person name="Chaudhuri R.R."/>
            <person name="La Ragione R."/>
            <person name="Hildebrand F."/>
            <person name="Pallen M.J."/>
        </authorList>
    </citation>
    <scope>NUCLEOTIDE SEQUENCE</scope>
    <source>
        <strain evidence="6">ChiGjej3B3-7149</strain>
    </source>
</reference>
<evidence type="ECO:0000256" key="2">
    <source>
        <dbReference type="ARBA" id="ARBA00022448"/>
    </source>
</evidence>
<evidence type="ECO:0000259" key="5">
    <source>
        <dbReference type="PROSITE" id="PS50893"/>
    </source>
</evidence>
<keyword evidence="3" id="KW-0547">Nucleotide-binding</keyword>
<dbReference type="SUPFAM" id="SSF52540">
    <property type="entry name" value="P-loop containing nucleoside triphosphate hydrolases"/>
    <property type="match status" value="1"/>
</dbReference>
<evidence type="ECO:0000313" key="7">
    <source>
        <dbReference type="Proteomes" id="UP000824238"/>
    </source>
</evidence>
<dbReference type="Pfam" id="PF00005">
    <property type="entry name" value="ABC_tran"/>
    <property type="match status" value="1"/>
</dbReference>
<dbReference type="AlphaFoldDB" id="A0A9D1DK18"/>
<evidence type="ECO:0000256" key="4">
    <source>
        <dbReference type="ARBA" id="ARBA00022840"/>
    </source>
</evidence>
<comment type="similarity">
    <text evidence="1">Belongs to the ABC transporter superfamily.</text>
</comment>
<protein>
    <submittedName>
        <fullName evidence="6">ATP-binding cassette domain-containing protein</fullName>
    </submittedName>
</protein>
<dbReference type="PANTHER" id="PTHR43776:SF7">
    <property type="entry name" value="D,D-DIPEPTIDE TRANSPORT ATP-BINDING PROTEIN DDPF-RELATED"/>
    <property type="match status" value="1"/>
</dbReference>
<dbReference type="SMART" id="SM00382">
    <property type="entry name" value="AAA"/>
    <property type="match status" value="1"/>
</dbReference>
<dbReference type="InterPro" id="IPR013563">
    <property type="entry name" value="Oligopep_ABC_C"/>
</dbReference>
<organism evidence="6 7">
    <name type="scientific">Candidatus Scatomorpha intestinigallinarum</name>
    <dbReference type="NCBI Taxonomy" id="2840923"/>
    <lineage>
        <taxon>Bacteria</taxon>
        <taxon>Bacillati</taxon>
        <taxon>Bacillota</taxon>
        <taxon>Clostridia</taxon>
        <taxon>Eubacteriales</taxon>
        <taxon>Candidatus Scatomorpha</taxon>
    </lineage>
</organism>
<evidence type="ECO:0000313" key="6">
    <source>
        <dbReference type="EMBL" id="HIR54241.1"/>
    </source>
</evidence>
<dbReference type="Gene3D" id="3.40.50.300">
    <property type="entry name" value="P-loop containing nucleotide triphosphate hydrolases"/>
    <property type="match status" value="1"/>
</dbReference>
<dbReference type="InterPro" id="IPR003593">
    <property type="entry name" value="AAA+_ATPase"/>
</dbReference>
<comment type="caution">
    <text evidence="6">The sequence shown here is derived from an EMBL/GenBank/DDBJ whole genome shotgun (WGS) entry which is preliminary data.</text>
</comment>
<evidence type="ECO:0000256" key="3">
    <source>
        <dbReference type="ARBA" id="ARBA00022741"/>
    </source>
</evidence>
<dbReference type="InterPro" id="IPR003439">
    <property type="entry name" value="ABC_transporter-like_ATP-bd"/>
</dbReference>
<dbReference type="Pfam" id="PF08352">
    <property type="entry name" value="oligo_HPY"/>
    <property type="match status" value="1"/>
</dbReference>
<reference evidence="6" key="1">
    <citation type="submission" date="2020-10" db="EMBL/GenBank/DDBJ databases">
        <authorList>
            <person name="Gilroy R."/>
        </authorList>
    </citation>
    <scope>NUCLEOTIDE SEQUENCE</scope>
    <source>
        <strain evidence="6">ChiGjej3B3-7149</strain>
    </source>
</reference>
<feature type="domain" description="ABC transporter" evidence="5">
    <location>
        <begin position="6"/>
        <end position="250"/>
    </location>
</feature>
<dbReference type="FunFam" id="3.40.50.300:FF:000016">
    <property type="entry name" value="Oligopeptide ABC transporter ATP-binding component"/>
    <property type="match status" value="1"/>
</dbReference>
<proteinExistence type="inferred from homology"/>
<evidence type="ECO:0000256" key="1">
    <source>
        <dbReference type="ARBA" id="ARBA00005417"/>
    </source>
</evidence>
<dbReference type="InterPro" id="IPR027417">
    <property type="entry name" value="P-loop_NTPase"/>
</dbReference>
<dbReference type="PANTHER" id="PTHR43776">
    <property type="entry name" value="TRANSPORT ATP-BINDING PROTEIN"/>
    <property type="match status" value="1"/>
</dbReference>
<dbReference type="GO" id="GO:0015833">
    <property type="term" value="P:peptide transport"/>
    <property type="evidence" value="ECO:0007669"/>
    <property type="project" value="InterPro"/>
</dbReference>
<dbReference type="GO" id="GO:0055085">
    <property type="term" value="P:transmembrane transport"/>
    <property type="evidence" value="ECO:0007669"/>
    <property type="project" value="UniProtKB-ARBA"/>
</dbReference>
<dbReference type="EMBL" id="DVHH01000035">
    <property type="protein sequence ID" value="HIR54241.1"/>
    <property type="molecule type" value="Genomic_DNA"/>
</dbReference>
<dbReference type="InterPro" id="IPR050319">
    <property type="entry name" value="ABC_transp_ATP-bind"/>
</dbReference>
<dbReference type="Proteomes" id="UP000824238">
    <property type="component" value="Unassembled WGS sequence"/>
</dbReference>
<keyword evidence="2" id="KW-0813">Transport</keyword>